<dbReference type="SMART" id="SM00901">
    <property type="entry name" value="FRG"/>
    <property type="match status" value="1"/>
</dbReference>
<evidence type="ECO:0000313" key="3">
    <source>
        <dbReference type="Proteomes" id="UP001230220"/>
    </source>
</evidence>
<keyword evidence="3" id="KW-1185">Reference proteome</keyword>
<dbReference type="RefSeq" id="WP_307409572.1">
    <property type="nucleotide sequence ID" value="NZ_JAUSUR010000005.1"/>
</dbReference>
<accession>A0ABU0E5X4</accession>
<gene>
    <name evidence="2" type="ORF">J2S15_002943</name>
</gene>
<evidence type="ECO:0000259" key="1">
    <source>
        <dbReference type="SMART" id="SM00901"/>
    </source>
</evidence>
<evidence type="ECO:0000313" key="2">
    <source>
        <dbReference type="EMBL" id="MDQ0362190.1"/>
    </source>
</evidence>
<feature type="domain" description="FRG" evidence="1">
    <location>
        <begin position="27"/>
        <end position="129"/>
    </location>
</feature>
<proteinExistence type="predicted"/>
<dbReference type="Proteomes" id="UP001230220">
    <property type="component" value="Unassembled WGS sequence"/>
</dbReference>
<reference evidence="2 3" key="1">
    <citation type="submission" date="2023-07" db="EMBL/GenBank/DDBJ databases">
        <title>Genomic Encyclopedia of Type Strains, Phase IV (KMG-IV): sequencing the most valuable type-strain genomes for metagenomic binning, comparative biology and taxonomic classification.</title>
        <authorList>
            <person name="Goeker M."/>
        </authorList>
    </citation>
    <scope>NUCLEOTIDE SEQUENCE [LARGE SCALE GENOMIC DNA]</scope>
    <source>
        <strain evidence="2 3">DSM 16784</strain>
    </source>
</reference>
<protein>
    <submittedName>
        <fullName evidence="2">Acid stress-induced BolA-like protein IbaG/YrbA</fullName>
    </submittedName>
</protein>
<organism evidence="2 3">
    <name type="scientific">Breznakia pachnodae</name>
    <dbReference type="NCBI Taxonomy" id="265178"/>
    <lineage>
        <taxon>Bacteria</taxon>
        <taxon>Bacillati</taxon>
        <taxon>Bacillota</taxon>
        <taxon>Erysipelotrichia</taxon>
        <taxon>Erysipelotrichales</taxon>
        <taxon>Erysipelotrichaceae</taxon>
        <taxon>Breznakia</taxon>
    </lineage>
</organism>
<dbReference type="InterPro" id="IPR014966">
    <property type="entry name" value="FRG-dom"/>
</dbReference>
<dbReference type="EMBL" id="JAUSUR010000005">
    <property type="protein sequence ID" value="MDQ0362190.1"/>
    <property type="molecule type" value="Genomic_DNA"/>
</dbReference>
<sequence length="367" mass="42752">MENGEKVESVANFLEKIKQILDEENLDCDQIVYRGEPEEYSTPCVPNLFRNDNYLKNEYYEKNVLDEVIANRLSKGKSYIEVAIDSQHGGFPSRLLDISYNSLIALLFATTPHYTKPVDSSDKKDGVVFIIKVNRMFSASSEGAKCNYDSLISNKDGWIHHPIFHNNHKLIDFSALNKRIVAQQGGMILFQGLVASKLSKLEYEKIIINHKYKVKIREELFKMFGYDNGFVYPEINNLVNSINTKSILIDNRKFSELVEIKNTLDIMKDRLSKYIENAEYSKKNTFENIIDFEETIVLFIDQIKNTLIKENLERKLYEELVEELYRYLKNLSMIYGKEIHGCHINYYIGEFEDLIKKLVNNKKGKRG</sequence>
<dbReference type="Pfam" id="PF08867">
    <property type="entry name" value="FRG"/>
    <property type="match status" value="1"/>
</dbReference>
<name>A0ABU0E5X4_9FIRM</name>
<comment type="caution">
    <text evidence="2">The sequence shown here is derived from an EMBL/GenBank/DDBJ whole genome shotgun (WGS) entry which is preliminary data.</text>
</comment>